<reference evidence="2" key="1">
    <citation type="submission" date="2019-02" db="EMBL/GenBank/DDBJ databases">
        <authorList>
            <person name="Gruber-Vodicka R. H."/>
            <person name="Seah K. B. B."/>
        </authorList>
    </citation>
    <scope>NUCLEOTIDE SEQUENCE</scope>
    <source>
        <strain evidence="2">BECK_BZ131</strain>
    </source>
</reference>
<proteinExistence type="predicted"/>
<dbReference type="InterPro" id="IPR006342">
    <property type="entry name" value="FkbM_mtfrase"/>
</dbReference>
<dbReference type="PANTHER" id="PTHR34203">
    <property type="entry name" value="METHYLTRANSFERASE, FKBM FAMILY PROTEIN"/>
    <property type="match status" value="1"/>
</dbReference>
<keyword evidence="2" id="KW-0489">Methyltransferase</keyword>
<organism evidence="2">
    <name type="scientific">Candidatus Kentrum sp. FW</name>
    <dbReference type="NCBI Taxonomy" id="2126338"/>
    <lineage>
        <taxon>Bacteria</taxon>
        <taxon>Pseudomonadati</taxon>
        <taxon>Pseudomonadota</taxon>
        <taxon>Gammaproteobacteria</taxon>
        <taxon>Candidatus Kentrum</taxon>
    </lineage>
</organism>
<sequence length="371" mass="42206">MNIKYTSRLVEEECQRQMPLAKAIEARFSGGVVIYGAGFVGTWASDYLDSIGAKVLKFIDRDEHKHGIQSNGIPVVGPSPQEFEKVPAMFIAARHAVRPVMNIVAPYDFPAISFDGYFVLRNYDRLIEIRENYLSDTRSIETFNALMISMLTGDISPCRELMEKDMYFCLPEFSGNFEETFVDAGAFVGDTVEKFIWENMGTFRHIHAFEPGYKQFQALERRMERLVMEWGIESGNVSLVRAGLADTTGRMACTYLDDAPLRHGLSNMEPNAATGKEDWQNAPVMTLDDYLNGKPISFLKADVEGMEMDLLRGAQKTIQTFRPKMALCIYHYPSHLYEIAEFVRNSVPEYKFNLRLHAPLFGDFVLYCYSG</sequence>
<dbReference type="GO" id="GO:0032259">
    <property type="term" value="P:methylation"/>
    <property type="evidence" value="ECO:0007669"/>
    <property type="project" value="UniProtKB-KW"/>
</dbReference>
<dbReference type="InterPro" id="IPR029063">
    <property type="entry name" value="SAM-dependent_MTases_sf"/>
</dbReference>
<protein>
    <submittedName>
        <fullName evidence="2">Methyltransferase, FkbM family</fullName>
    </submittedName>
</protein>
<dbReference type="AlphaFoldDB" id="A0A450TCV6"/>
<dbReference type="EMBL" id="CAADFE010000006">
    <property type="protein sequence ID" value="VFJ64739.1"/>
    <property type="molecule type" value="Genomic_DNA"/>
</dbReference>
<dbReference type="Pfam" id="PF05050">
    <property type="entry name" value="Methyltransf_21"/>
    <property type="match status" value="1"/>
</dbReference>
<evidence type="ECO:0000313" key="2">
    <source>
        <dbReference type="EMBL" id="VFJ64739.1"/>
    </source>
</evidence>
<dbReference type="Gene3D" id="3.40.50.150">
    <property type="entry name" value="Vaccinia Virus protein VP39"/>
    <property type="match status" value="1"/>
</dbReference>
<dbReference type="GO" id="GO:0008168">
    <property type="term" value="F:methyltransferase activity"/>
    <property type="evidence" value="ECO:0007669"/>
    <property type="project" value="UniProtKB-KW"/>
</dbReference>
<dbReference type="NCBIfam" id="TIGR01444">
    <property type="entry name" value="fkbM_fam"/>
    <property type="match status" value="1"/>
</dbReference>
<dbReference type="InterPro" id="IPR052514">
    <property type="entry name" value="SAM-dependent_MTase"/>
</dbReference>
<gene>
    <name evidence="2" type="ORF">BECKFW1821C_GA0114237_100637</name>
</gene>
<dbReference type="PANTHER" id="PTHR34203:SF15">
    <property type="entry name" value="SLL1173 PROTEIN"/>
    <property type="match status" value="1"/>
</dbReference>
<feature type="domain" description="Methyltransferase FkbM" evidence="1">
    <location>
        <begin position="183"/>
        <end position="343"/>
    </location>
</feature>
<name>A0A450TCV6_9GAMM</name>
<accession>A0A450TCV6</accession>
<keyword evidence="2" id="KW-0808">Transferase</keyword>
<dbReference type="SUPFAM" id="SSF53335">
    <property type="entry name" value="S-adenosyl-L-methionine-dependent methyltransferases"/>
    <property type="match status" value="1"/>
</dbReference>
<evidence type="ECO:0000259" key="1">
    <source>
        <dbReference type="Pfam" id="PF05050"/>
    </source>
</evidence>